<gene>
    <name evidence="3" type="ORF">KH142_06285</name>
</gene>
<accession>A0A943YZ63</accession>
<organism evidence="3 4">
    <name type="scientific">Slackia piriformis</name>
    <dbReference type="NCBI Taxonomy" id="626934"/>
    <lineage>
        <taxon>Bacteria</taxon>
        <taxon>Bacillati</taxon>
        <taxon>Actinomycetota</taxon>
        <taxon>Coriobacteriia</taxon>
        <taxon>Eggerthellales</taxon>
        <taxon>Eggerthellaceae</taxon>
        <taxon>Slackia</taxon>
    </lineage>
</organism>
<comment type="similarity">
    <text evidence="1">Belongs to the iron-sulfur cluster assembly SufBD family.</text>
</comment>
<name>A0A943YZ63_9ACTN</name>
<proteinExistence type="inferred from homology"/>
<dbReference type="InterPro" id="IPR000825">
    <property type="entry name" value="SUF_FeS_clus_asmbl_SufBD_core"/>
</dbReference>
<sequence>MTIDIASRQVNAMPAPTWHRLRMNRALLPEKLPDRALAAAIDVEGFVGQPRADAFDEALADLQARMGSPVRQDGKGEPAEGLDAAALSEYQRRLARREAAHDVAASFRTGSGAQAAALVEKLVPKRRVLATAPGAQDARAFMHLKPEGGAGACAVDIVLAEDSSADITLLFDAADADASFCGSCLRIFCAARSRLSLTAIQACGETCTLLDDTGCVLDEDARIHTTCFALSAGASYTGFACDLRGARSGVRAETRYLATGNAELDFNYEFDHHGPATESDLNANGVLMGESVKTLKATIDFIRGCKGAHGHEQETALISGEKARNRSCPVILCGEDDVAGDHGATIGHIGAEQLFYLASRGLAQADAEALFARSTVDAALQACADERVQRAVMRIADFRKEPTCDR</sequence>
<protein>
    <submittedName>
        <fullName evidence="3">SufD family Fe-S cluster assembly protein</fullName>
    </submittedName>
</protein>
<dbReference type="Pfam" id="PF01458">
    <property type="entry name" value="SUFBD_core"/>
    <property type="match status" value="1"/>
</dbReference>
<feature type="domain" description="SUF system FeS cluster assembly SufBD core" evidence="2">
    <location>
        <begin position="155"/>
        <end position="373"/>
    </location>
</feature>
<dbReference type="EMBL" id="JAGZSV010000109">
    <property type="protein sequence ID" value="MBS6941072.1"/>
    <property type="molecule type" value="Genomic_DNA"/>
</dbReference>
<dbReference type="InterPro" id="IPR055346">
    <property type="entry name" value="Fe-S_cluster_assembly_SufBD"/>
</dbReference>
<dbReference type="GO" id="GO:0016226">
    <property type="term" value="P:iron-sulfur cluster assembly"/>
    <property type="evidence" value="ECO:0007669"/>
    <property type="project" value="InterPro"/>
</dbReference>
<evidence type="ECO:0000313" key="4">
    <source>
        <dbReference type="Proteomes" id="UP000727506"/>
    </source>
</evidence>
<evidence type="ECO:0000256" key="1">
    <source>
        <dbReference type="ARBA" id="ARBA00043967"/>
    </source>
</evidence>
<evidence type="ECO:0000313" key="3">
    <source>
        <dbReference type="EMBL" id="MBS6941072.1"/>
    </source>
</evidence>
<dbReference type="SUPFAM" id="SSF101960">
    <property type="entry name" value="Stabilizer of iron transporter SufD"/>
    <property type="match status" value="1"/>
</dbReference>
<comment type="caution">
    <text evidence="3">The sequence shown here is derived from an EMBL/GenBank/DDBJ whole genome shotgun (WGS) entry which is preliminary data.</text>
</comment>
<dbReference type="PANTHER" id="PTHR30508:SF1">
    <property type="entry name" value="UPF0051 PROTEIN ABCI8, CHLOROPLASTIC-RELATED"/>
    <property type="match status" value="1"/>
</dbReference>
<evidence type="ECO:0000259" key="2">
    <source>
        <dbReference type="Pfam" id="PF01458"/>
    </source>
</evidence>
<dbReference type="Proteomes" id="UP000727506">
    <property type="component" value="Unassembled WGS sequence"/>
</dbReference>
<reference evidence="3" key="1">
    <citation type="submission" date="2021-02" db="EMBL/GenBank/DDBJ databases">
        <title>Infant gut strain persistence is associated with maternal origin, phylogeny, and functional potential including surface adhesion and iron acquisition.</title>
        <authorList>
            <person name="Lou Y.C."/>
        </authorList>
    </citation>
    <scope>NUCLEOTIDE SEQUENCE</scope>
    <source>
        <strain evidence="3">L2_039_000G1_dasL2_039_000G1_concoct_11</strain>
    </source>
</reference>
<dbReference type="PANTHER" id="PTHR30508">
    <property type="entry name" value="FES CLUSTER ASSEMBLY PROTEIN SUF"/>
    <property type="match status" value="1"/>
</dbReference>
<dbReference type="InterPro" id="IPR037284">
    <property type="entry name" value="SUF_FeS_clus_asmbl_SufBD_sf"/>
</dbReference>
<dbReference type="AlphaFoldDB" id="A0A943YZ63"/>